<evidence type="ECO:0000313" key="1">
    <source>
        <dbReference type="EMBL" id="RFA30850.1"/>
    </source>
</evidence>
<dbReference type="EMBL" id="NFZW01000067">
    <property type="protein sequence ID" value="RFA30850.1"/>
    <property type="molecule type" value="Genomic_DNA"/>
</dbReference>
<keyword evidence="2" id="KW-1185">Reference proteome</keyword>
<gene>
    <name evidence="1" type="ORF">CAL65_22665</name>
</gene>
<organism evidence="1 2">
    <name type="scientific">Alkalilimnicola ehrlichii</name>
    <dbReference type="NCBI Taxonomy" id="351052"/>
    <lineage>
        <taxon>Bacteria</taxon>
        <taxon>Pseudomonadati</taxon>
        <taxon>Pseudomonadota</taxon>
        <taxon>Gammaproteobacteria</taxon>
        <taxon>Chromatiales</taxon>
        <taxon>Ectothiorhodospiraceae</taxon>
        <taxon>Alkalilimnicola</taxon>
    </lineage>
</organism>
<dbReference type="Proteomes" id="UP000256763">
    <property type="component" value="Unassembled WGS sequence"/>
</dbReference>
<protein>
    <submittedName>
        <fullName evidence="1">Adhesin</fullName>
    </submittedName>
</protein>
<proteinExistence type="predicted"/>
<name>A0A3E0WGW3_9GAMM</name>
<dbReference type="AlphaFoldDB" id="A0A3E0WGW3"/>
<reference evidence="2" key="1">
    <citation type="submission" date="2017-05" db="EMBL/GenBank/DDBJ databases">
        <authorList>
            <person name="Sharma S."/>
            <person name="Sidhu C."/>
            <person name="Pinnaka A.K."/>
        </authorList>
    </citation>
    <scope>NUCLEOTIDE SEQUENCE [LARGE SCALE GENOMIC DNA]</scope>
    <source>
        <strain evidence="2">AK93</strain>
    </source>
</reference>
<dbReference type="OrthoDB" id="2664633at2"/>
<sequence length="94" mass="10127">MEHTLARHFSGKRNASQFSVSQGELSRLLQSQEVVGSPVVRSLEGGEGIRYVREVNVGRNVGTDVFNGGEPTSTLTVITDHFGNLVTAFPGVLK</sequence>
<accession>A0A3E0WGW3</accession>
<evidence type="ECO:0000313" key="2">
    <source>
        <dbReference type="Proteomes" id="UP000256763"/>
    </source>
</evidence>
<comment type="caution">
    <text evidence="1">The sequence shown here is derived from an EMBL/GenBank/DDBJ whole genome shotgun (WGS) entry which is preliminary data.</text>
</comment>